<dbReference type="Gene3D" id="1.10.10.10">
    <property type="entry name" value="Winged helix-like DNA-binding domain superfamily/Winged helix DNA-binding domain"/>
    <property type="match status" value="1"/>
</dbReference>
<comment type="caution">
    <text evidence="6">The sequence shown here is derived from an EMBL/GenBank/DDBJ whole genome shotgun (WGS) entry which is preliminary data.</text>
</comment>
<dbReference type="PANTHER" id="PTHR30126">
    <property type="entry name" value="HTH-TYPE TRANSCRIPTIONAL REGULATOR"/>
    <property type="match status" value="1"/>
</dbReference>
<dbReference type="GO" id="GO:0003700">
    <property type="term" value="F:DNA-binding transcription factor activity"/>
    <property type="evidence" value="ECO:0007669"/>
    <property type="project" value="InterPro"/>
</dbReference>
<dbReference type="RefSeq" id="WP_133559448.1">
    <property type="nucleotide sequence ID" value="NZ_SNZA01000001.1"/>
</dbReference>
<dbReference type="OrthoDB" id="464481at2"/>
<dbReference type="PROSITE" id="PS50931">
    <property type="entry name" value="HTH_LYSR"/>
    <property type="match status" value="1"/>
</dbReference>
<dbReference type="FunFam" id="1.10.10.10:FF:000001">
    <property type="entry name" value="LysR family transcriptional regulator"/>
    <property type="match status" value="1"/>
</dbReference>
<dbReference type="Pfam" id="PF00126">
    <property type="entry name" value="HTH_1"/>
    <property type="match status" value="1"/>
</dbReference>
<dbReference type="Gene3D" id="3.40.190.290">
    <property type="match status" value="1"/>
</dbReference>
<dbReference type="EMBL" id="SNZA01000001">
    <property type="protein sequence ID" value="TDR14800.1"/>
    <property type="molecule type" value="Genomic_DNA"/>
</dbReference>
<dbReference type="InterPro" id="IPR000847">
    <property type="entry name" value="LysR_HTH_N"/>
</dbReference>
<proteinExistence type="inferred from homology"/>
<organism evidence="6 7">
    <name type="scientific">Marinomonas communis</name>
    <dbReference type="NCBI Taxonomy" id="28254"/>
    <lineage>
        <taxon>Bacteria</taxon>
        <taxon>Pseudomonadati</taxon>
        <taxon>Pseudomonadota</taxon>
        <taxon>Gammaproteobacteria</taxon>
        <taxon>Oceanospirillales</taxon>
        <taxon>Oceanospirillaceae</taxon>
        <taxon>Marinomonas</taxon>
    </lineage>
</organism>
<sequence length="287" mass="32089">MELSQLRMFKTIADLGSIARAAEELHCVPSNITTRIRKLEEELGQDLFVRQGRGLRLSQNGQVFLEHVNKILIQCDAAKQSMQQDIRPTGLFKLGAIESSAMSRLPSLLAAFHQEYPDVQIQFQTDRWPVLQQEVLNFRLDAAVIAAKPTHPNIGFAALYQEPLILIAPATHPVIKSPQDLAGLGFFMWPAGCPYRQILEAWTQSLDIPIHITDMASNGAILGCVSAGAGLAMVPKSIFDRFIQKSEIQHYQFDALTPVTNYFIWNKNVTKHPAKEAFLSLANHLDF</sequence>
<evidence type="ECO:0000259" key="5">
    <source>
        <dbReference type="PROSITE" id="PS50931"/>
    </source>
</evidence>
<protein>
    <submittedName>
        <fullName evidence="6">DNA-binding transcriptional LysR family regulator</fullName>
    </submittedName>
</protein>
<gene>
    <name evidence="6" type="ORF">C8D85_0146</name>
</gene>
<evidence type="ECO:0000256" key="4">
    <source>
        <dbReference type="ARBA" id="ARBA00023163"/>
    </source>
</evidence>
<dbReference type="SUPFAM" id="SSF53850">
    <property type="entry name" value="Periplasmic binding protein-like II"/>
    <property type="match status" value="1"/>
</dbReference>
<evidence type="ECO:0000313" key="6">
    <source>
        <dbReference type="EMBL" id="TDR14800.1"/>
    </source>
</evidence>
<name>A0A4R6XAZ0_9GAMM</name>
<evidence type="ECO:0000313" key="7">
    <source>
        <dbReference type="Proteomes" id="UP000295729"/>
    </source>
</evidence>
<evidence type="ECO:0000256" key="3">
    <source>
        <dbReference type="ARBA" id="ARBA00023125"/>
    </source>
</evidence>
<dbReference type="SUPFAM" id="SSF46785">
    <property type="entry name" value="Winged helix' DNA-binding domain"/>
    <property type="match status" value="1"/>
</dbReference>
<comment type="similarity">
    <text evidence="1">Belongs to the LysR transcriptional regulatory family.</text>
</comment>
<evidence type="ECO:0000256" key="1">
    <source>
        <dbReference type="ARBA" id="ARBA00009437"/>
    </source>
</evidence>
<dbReference type="InterPro" id="IPR036388">
    <property type="entry name" value="WH-like_DNA-bd_sf"/>
</dbReference>
<dbReference type="InterPro" id="IPR036390">
    <property type="entry name" value="WH_DNA-bd_sf"/>
</dbReference>
<dbReference type="Pfam" id="PF03466">
    <property type="entry name" value="LysR_substrate"/>
    <property type="match status" value="1"/>
</dbReference>
<dbReference type="GO" id="GO:0000976">
    <property type="term" value="F:transcription cis-regulatory region binding"/>
    <property type="evidence" value="ECO:0007669"/>
    <property type="project" value="TreeGrafter"/>
</dbReference>
<dbReference type="Proteomes" id="UP000295729">
    <property type="component" value="Unassembled WGS sequence"/>
</dbReference>
<keyword evidence="4" id="KW-0804">Transcription</keyword>
<keyword evidence="7" id="KW-1185">Reference proteome</keyword>
<evidence type="ECO:0000256" key="2">
    <source>
        <dbReference type="ARBA" id="ARBA00023015"/>
    </source>
</evidence>
<keyword evidence="3 6" id="KW-0238">DNA-binding</keyword>
<keyword evidence="2" id="KW-0805">Transcription regulation</keyword>
<dbReference type="AlphaFoldDB" id="A0A4R6XAZ0"/>
<reference evidence="6 7" key="1">
    <citation type="submission" date="2019-03" db="EMBL/GenBank/DDBJ databases">
        <title>Genomic Encyclopedia of Type Strains, Phase IV (KMG-IV): sequencing the most valuable type-strain genomes for metagenomic binning, comparative biology and taxonomic classification.</title>
        <authorList>
            <person name="Goeker M."/>
        </authorList>
    </citation>
    <scope>NUCLEOTIDE SEQUENCE [LARGE SCALE GENOMIC DNA]</scope>
    <source>
        <strain evidence="6 7">DSM 5604</strain>
    </source>
</reference>
<dbReference type="PANTHER" id="PTHR30126:SF40">
    <property type="entry name" value="HTH-TYPE TRANSCRIPTIONAL REGULATOR GLTR"/>
    <property type="match status" value="1"/>
</dbReference>
<accession>A0A4R6XAZ0</accession>
<dbReference type="InterPro" id="IPR005119">
    <property type="entry name" value="LysR_subst-bd"/>
</dbReference>
<feature type="domain" description="HTH lysR-type" evidence="5">
    <location>
        <begin position="1"/>
        <end position="58"/>
    </location>
</feature>